<evidence type="ECO:0000259" key="3">
    <source>
        <dbReference type="Pfam" id="PF00892"/>
    </source>
</evidence>
<feature type="transmembrane region" description="Helical" evidence="2">
    <location>
        <begin position="36"/>
        <end position="57"/>
    </location>
</feature>
<dbReference type="EMBL" id="JACBZX010000001">
    <property type="protein sequence ID" value="NYG36255.1"/>
    <property type="molecule type" value="Genomic_DNA"/>
</dbReference>
<feature type="transmembrane region" description="Helical" evidence="2">
    <location>
        <begin position="183"/>
        <end position="202"/>
    </location>
</feature>
<feature type="transmembrane region" description="Helical" evidence="2">
    <location>
        <begin position="150"/>
        <end position="171"/>
    </location>
</feature>
<dbReference type="Pfam" id="PF00892">
    <property type="entry name" value="EamA"/>
    <property type="match status" value="2"/>
</dbReference>
<feature type="transmembrane region" description="Helical" evidence="2">
    <location>
        <begin position="95"/>
        <end position="118"/>
    </location>
</feature>
<evidence type="ECO:0000313" key="5">
    <source>
        <dbReference type="Proteomes" id="UP000592181"/>
    </source>
</evidence>
<feature type="transmembrane region" description="Helical" evidence="2">
    <location>
        <begin position="69"/>
        <end position="89"/>
    </location>
</feature>
<name>A0A852XCR6_9MICO</name>
<dbReference type="PANTHER" id="PTHR22911:SF79">
    <property type="entry name" value="MOBA-LIKE NTP TRANSFERASE DOMAIN-CONTAINING PROTEIN"/>
    <property type="match status" value="1"/>
</dbReference>
<dbReference type="SUPFAM" id="SSF103481">
    <property type="entry name" value="Multidrug resistance efflux transporter EmrE"/>
    <property type="match status" value="2"/>
</dbReference>
<keyword evidence="5" id="KW-1185">Reference proteome</keyword>
<dbReference type="InterPro" id="IPR037185">
    <property type="entry name" value="EmrE-like"/>
</dbReference>
<evidence type="ECO:0000256" key="2">
    <source>
        <dbReference type="SAM" id="Phobius"/>
    </source>
</evidence>
<dbReference type="Gene3D" id="1.10.3730.20">
    <property type="match status" value="1"/>
</dbReference>
<feature type="transmembrane region" description="Helical" evidence="2">
    <location>
        <begin position="245"/>
        <end position="264"/>
    </location>
</feature>
<dbReference type="GO" id="GO:0016020">
    <property type="term" value="C:membrane"/>
    <property type="evidence" value="ECO:0007669"/>
    <property type="project" value="InterPro"/>
</dbReference>
<dbReference type="InterPro" id="IPR000620">
    <property type="entry name" value="EamA_dom"/>
</dbReference>
<dbReference type="AlphaFoldDB" id="A0A852XCR6"/>
<protein>
    <submittedName>
        <fullName evidence="4">DME family drug/metabolite transporter</fullName>
    </submittedName>
</protein>
<feature type="transmembrane region" description="Helical" evidence="2">
    <location>
        <begin position="208"/>
        <end position="233"/>
    </location>
</feature>
<dbReference type="Proteomes" id="UP000592181">
    <property type="component" value="Unassembled WGS sequence"/>
</dbReference>
<comment type="caution">
    <text evidence="4">The sequence shown here is derived from an EMBL/GenBank/DDBJ whole genome shotgun (WGS) entry which is preliminary data.</text>
</comment>
<evidence type="ECO:0000256" key="1">
    <source>
        <dbReference type="ARBA" id="ARBA00007362"/>
    </source>
</evidence>
<reference evidence="4 5" key="1">
    <citation type="submission" date="2020-07" db="EMBL/GenBank/DDBJ databases">
        <title>Sequencing the genomes of 1000 actinobacteria strains.</title>
        <authorList>
            <person name="Klenk H.-P."/>
        </authorList>
    </citation>
    <scope>NUCLEOTIDE SEQUENCE [LARGE SCALE GENOMIC DNA]</scope>
    <source>
        <strain evidence="4 5">DSM 24723</strain>
    </source>
</reference>
<feature type="transmembrane region" description="Helical" evidence="2">
    <location>
        <begin position="125"/>
        <end position="144"/>
    </location>
</feature>
<organism evidence="4 5">
    <name type="scientific">Janibacter alkaliphilus</name>
    <dbReference type="NCBI Taxonomy" id="1069963"/>
    <lineage>
        <taxon>Bacteria</taxon>
        <taxon>Bacillati</taxon>
        <taxon>Actinomycetota</taxon>
        <taxon>Actinomycetes</taxon>
        <taxon>Micrococcales</taxon>
        <taxon>Intrasporangiaceae</taxon>
        <taxon>Janibacter</taxon>
    </lineage>
</organism>
<keyword evidence="2" id="KW-0812">Transmembrane</keyword>
<comment type="similarity">
    <text evidence="1">Belongs to the EamA transporter family.</text>
</comment>
<keyword evidence="2" id="KW-1133">Transmembrane helix</keyword>
<keyword evidence="2" id="KW-0472">Membrane</keyword>
<dbReference type="RefSeq" id="WP_218875151.1">
    <property type="nucleotide sequence ID" value="NZ_JACBZX010000001.1"/>
</dbReference>
<dbReference type="PANTHER" id="PTHR22911">
    <property type="entry name" value="ACYL-MALONYL CONDENSING ENZYME-RELATED"/>
    <property type="match status" value="1"/>
</dbReference>
<accession>A0A852XCR6</accession>
<feature type="transmembrane region" description="Helical" evidence="2">
    <location>
        <begin position="270"/>
        <end position="288"/>
    </location>
</feature>
<proteinExistence type="inferred from homology"/>
<evidence type="ECO:0000313" key="4">
    <source>
        <dbReference type="EMBL" id="NYG36255.1"/>
    </source>
</evidence>
<gene>
    <name evidence="4" type="ORF">BJY28_000724</name>
</gene>
<sequence>MKGGAGAVGAVLLCAVLFGTTGTTQALAPEGATSLSIASARLVVGGLALLAVLPLLGGHPREVLPLWRTPSGVAAGVFAALYQVCFFAAVAQTGVAVGTLVTIGLGPVLAGLLALLLLGERATGVWLAATGLCLAGLVLLVGGGEGGGQIDPLGVGLALVSAAAYAGYTVIAKRQLDGGHRPATVMASAFGLGGLVLVPVLLTQPTGWLAAPSGVALALYLGLVTITLGYLLFVRGLSRLPAGPVTTLMLAEPVVATLLGVSVLDERLSLLSAVGVGLLLLGLLLQGLGSRGTADAAAPDGALPEEATARIGA</sequence>
<feature type="domain" description="EamA" evidence="3">
    <location>
        <begin position="9"/>
        <end position="141"/>
    </location>
</feature>
<feature type="domain" description="EamA" evidence="3">
    <location>
        <begin position="153"/>
        <end position="285"/>
    </location>
</feature>